<name>A0A9N9HZ13_9GLOM</name>
<gene>
    <name evidence="1" type="ORF">DERYTH_LOCUS13742</name>
</gene>
<dbReference type="PANTHER" id="PTHR46954:SF1">
    <property type="entry name" value="C2H2-TYPE DOMAIN-CONTAINING PROTEIN"/>
    <property type="match status" value="1"/>
</dbReference>
<proteinExistence type="predicted"/>
<sequence length="314" mass="36624">MRLEYRVKLPDHDWVVAKRHKLILSVYTILNMERGKYRNSEAVTYSGSTFIRVHSGKHDSSTAYSYGKNFDELMVEEKLHDYTKMDGQPKPVIVMLSDGVLTLVWEDTIIDGYPVLAKYINPSEEPYYLREKTATWIENHSQSVMIQVVVNLSEVESSRFFQNDFFSPPLLTQQKPRSICAASMSISDNTTHFSSFLLSVLMEGKLIPPDMNLQYIPFDWYCPTVNKSINEYLCSYCKRYFALKKALKYHTRGCPYKQLNLLVEPDMDTPDFQTNNISIHNYRHGEFLVSNKNYEAIWVDEEVIPEDLSETYHQ</sequence>
<organism evidence="1 2">
    <name type="scientific">Dentiscutata erythropus</name>
    <dbReference type="NCBI Taxonomy" id="1348616"/>
    <lineage>
        <taxon>Eukaryota</taxon>
        <taxon>Fungi</taxon>
        <taxon>Fungi incertae sedis</taxon>
        <taxon>Mucoromycota</taxon>
        <taxon>Glomeromycotina</taxon>
        <taxon>Glomeromycetes</taxon>
        <taxon>Diversisporales</taxon>
        <taxon>Gigasporaceae</taxon>
        <taxon>Dentiscutata</taxon>
    </lineage>
</organism>
<dbReference type="PANTHER" id="PTHR46954">
    <property type="entry name" value="C2H2-TYPE DOMAIN-CONTAINING PROTEIN"/>
    <property type="match status" value="1"/>
</dbReference>
<comment type="caution">
    <text evidence="1">The sequence shown here is derived from an EMBL/GenBank/DDBJ whole genome shotgun (WGS) entry which is preliminary data.</text>
</comment>
<keyword evidence="2" id="KW-1185">Reference proteome</keyword>
<dbReference type="OrthoDB" id="6371737at2759"/>
<dbReference type="AlphaFoldDB" id="A0A9N9HZ13"/>
<accession>A0A9N9HZ13</accession>
<dbReference type="EMBL" id="CAJVPY010009859">
    <property type="protein sequence ID" value="CAG8713128.1"/>
    <property type="molecule type" value="Genomic_DNA"/>
</dbReference>
<feature type="non-terminal residue" evidence="1">
    <location>
        <position position="314"/>
    </location>
</feature>
<reference evidence="1" key="1">
    <citation type="submission" date="2021-06" db="EMBL/GenBank/DDBJ databases">
        <authorList>
            <person name="Kallberg Y."/>
            <person name="Tangrot J."/>
            <person name="Rosling A."/>
        </authorList>
    </citation>
    <scope>NUCLEOTIDE SEQUENCE</scope>
    <source>
        <strain evidence="1">MA453B</strain>
    </source>
</reference>
<protein>
    <submittedName>
        <fullName evidence="1">14711_t:CDS:1</fullName>
    </submittedName>
</protein>
<evidence type="ECO:0000313" key="2">
    <source>
        <dbReference type="Proteomes" id="UP000789405"/>
    </source>
</evidence>
<evidence type="ECO:0000313" key="1">
    <source>
        <dbReference type="EMBL" id="CAG8713128.1"/>
    </source>
</evidence>
<dbReference type="Proteomes" id="UP000789405">
    <property type="component" value="Unassembled WGS sequence"/>
</dbReference>